<dbReference type="PROSITE" id="PS00893">
    <property type="entry name" value="NUDIX_BOX"/>
    <property type="match status" value="1"/>
</dbReference>
<dbReference type="RefSeq" id="WP_121738768.1">
    <property type="nucleotide sequence ID" value="NZ_CP032153.1"/>
</dbReference>
<accession>A0A3G2HU72</accession>
<dbReference type="AlphaFoldDB" id="A0A3G2HU72"/>
<dbReference type="SUPFAM" id="SSF55811">
    <property type="entry name" value="Nudix"/>
    <property type="match status" value="1"/>
</dbReference>
<dbReference type="KEGG" id="aaqu:D3M96_09315"/>
<gene>
    <name evidence="5" type="ORF">D3M96_09315</name>
</gene>
<dbReference type="PROSITE" id="PS51462">
    <property type="entry name" value="NUDIX"/>
    <property type="match status" value="1"/>
</dbReference>
<dbReference type="InterPro" id="IPR015797">
    <property type="entry name" value="NUDIX_hydrolase-like_dom_sf"/>
</dbReference>
<proteinExistence type="inferred from homology"/>
<dbReference type="Proteomes" id="UP000268070">
    <property type="component" value="Chromosome"/>
</dbReference>
<evidence type="ECO:0000313" key="5">
    <source>
        <dbReference type="EMBL" id="AYN20706.1"/>
    </source>
</evidence>
<evidence type="ECO:0000256" key="3">
    <source>
        <dbReference type="RuleBase" id="RU003476"/>
    </source>
</evidence>
<organism evidence="5 6">
    <name type="scientific">Alcaligenes aquatilis</name>
    <dbReference type="NCBI Taxonomy" id="323284"/>
    <lineage>
        <taxon>Bacteria</taxon>
        <taxon>Pseudomonadati</taxon>
        <taxon>Pseudomonadota</taxon>
        <taxon>Betaproteobacteria</taxon>
        <taxon>Burkholderiales</taxon>
        <taxon>Alcaligenaceae</taxon>
        <taxon>Alcaligenes</taxon>
    </lineage>
</organism>
<dbReference type="PANTHER" id="PTHR43046:SF14">
    <property type="entry name" value="MUTT_NUDIX FAMILY PROTEIN"/>
    <property type="match status" value="1"/>
</dbReference>
<dbReference type="OrthoDB" id="542521at2"/>
<name>A0A3G2HU72_9BURK</name>
<dbReference type="InterPro" id="IPR020476">
    <property type="entry name" value="Nudix_hydrolase"/>
</dbReference>
<evidence type="ECO:0000259" key="4">
    <source>
        <dbReference type="PROSITE" id="PS51462"/>
    </source>
</evidence>
<sequence>MDETIRVGCGAVIMQNDKILLLKRVREPEAEHWGIPGGKVDWLETLEQAVKREIMEEVGLRLDSLELLVNVNQIDANNGEHWVAPVYWVTSFTGQAVVQEPEKHSGMDWFALNQLPGPLTVATQLAVAAIKQRQE</sequence>
<dbReference type="InterPro" id="IPR000086">
    <property type="entry name" value="NUDIX_hydrolase_dom"/>
</dbReference>
<comment type="cofactor">
    <cofactor evidence="1">
        <name>Mg(2+)</name>
        <dbReference type="ChEBI" id="CHEBI:18420"/>
    </cofactor>
</comment>
<dbReference type="CDD" id="cd04679">
    <property type="entry name" value="NUDIX_MutT_Nudt1"/>
    <property type="match status" value="1"/>
</dbReference>
<dbReference type="GO" id="GO:0016787">
    <property type="term" value="F:hydrolase activity"/>
    <property type="evidence" value="ECO:0007669"/>
    <property type="project" value="UniProtKB-KW"/>
</dbReference>
<dbReference type="PRINTS" id="PR00502">
    <property type="entry name" value="NUDIXFAMILY"/>
</dbReference>
<protein>
    <submittedName>
        <fullName evidence="5">NUDIX domain-containing protein</fullName>
    </submittedName>
</protein>
<feature type="domain" description="Nudix hydrolase" evidence="4">
    <location>
        <begin position="4"/>
        <end position="133"/>
    </location>
</feature>
<dbReference type="EMBL" id="CP032153">
    <property type="protein sequence ID" value="AYN20706.1"/>
    <property type="molecule type" value="Genomic_DNA"/>
</dbReference>
<dbReference type="InterPro" id="IPR020084">
    <property type="entry name" value="NUDIX_hydrolase_CS"/>
</dbReference>
<reference evidence="5 6" key="1">
    <citation type="submission" date="2018-09" db="EMBL/GenBank/DDBJ databases">
        <title>Complete genome sequence of the hydrocarbonoclastic bacterium Alcaligenes aquatilis QD168, isolated from a crude-oil polluted marine sediment of Central Chile.</title>
        <authorList>
            <person name="Duran R.E."/>
            <person name="Barra B."/>
            <person name="Salva-Serra F."/>
            <person name="Mendez V."/>
            <person name="Moore E.R.B."/>
            <person name="Seeger M."/>
        </authorList>
    </citation>
    <scope>NUCLEOTIDE SEQUENCE [LARGE SCALE GENOMIC DNA]</scope>
    <source>
        <strain evidence="5 6">QD168</strain>
    </source>
</reference>
<dbReference type="Pfam" id="PF00293">
    <property type="entry name" value="NUDIX"/>
    <property type="match status" value="1"/>
</dbReference>
<dbReference type="Gene3D" id="3.90.79.10">
    <property type="entry name" value="Nucleoside Triphosphate Pyrophosphohydrolase"/>
    <property type="match status" value="1"/>
</dbReference>
<evidence type="ECO:0000256" key="1">
    <source>
        <dbReference type="ARBA" id="ARBA00001946"/>
    </source>
</evidence>
<evidence type="ECO:0000313" key="6">
    <source>
        <dbReference type="Proteomes" id="UP000268070"/>
    </source>
</evidence>
<comment type="similarity">
    <text evidence="3">Belongs to the Nudix hydrolase family.</text>
</comment>
<dbReference type="PANTHER" id="PTHR43046">
    <property type="entry name" value="GDP-MANNOSE MANNOSYL HYDROLASE"/>
    <property type="match status" value="1"/>
</dbReference>
<evidence type="ECO:0000256" key="2">
    <source>
        <dbReference type="ARBA" id="ARBA00022801"/>
    </source>
</evidence>
<keyword evidence="2 3" id="KW-0378">Hydrolase</keyword>